<protein>
    <submittedName>
        <fullName evidence="6">Spore germination protein</fullName>
    </submittedName>
</protein>
<organism evidence="6 7">
    <name type="scientific">Anaerobacillus alkaliphilus</name>
    <dbReference type="NCBI Taxonomy" id="1548597"/>
    <lineage>
        <taxon>Bacteria</taxon>
        <taxon>Bacillati</taxon>
        <taxon>Bacillota</taxon>
        <taxon>Bacilli</taxon>
        <taxon>Bacillales</taxon>
        <taxon>Bacillaceae</taxon>
        <taxon>Anaerobacillus</taxon>
    </lineage>
</organism>
<comment type="subcellular location">
    <subcellularLocation>
        <location evidence="4">Cell membrane</location>
    </subcellularLocation>
    <subcellularLocation>
        <location evidence="1">Membrane</location>
        <topology evidence="1">Multi-pass membrane protein</topology>
    </subcellularLocation>
</comment>
<gene>
    <name evidence="6" type="ORF">DS745_22650</name>
</gene>
<feature type="transmembrane region" description="Helical" evidence="5">
    <location>
        <begin position="390"/>
        <end position="412"/>
    </location>
</feature>
<dbReference type="PANTHER" id="PTHR22550:SF5">
    <property type="entry name" value="LEUCINE ZIPPER PROTEIN 4"/>
    <property type="match status" value="1"/>
</dbReference>
<dbReference type="InterPro" id="IPR004995">
    <property type="entry name" value="Spore_Ger"/>
</dbReference>
<comment type="similarity">
    <text evidence="2 4">Belongs to the GerABKA family.</text>
</comment>
<feature type="transmembrane region" description="Helical" evidence="5">
    <location>
        <begin position="298"/>
        <end position="317"/>
    </location>
</feature>
<evidence type="ECO:0000256" key="5">
    <source>
        <dbReference type="SAM" id="Phobius"/>
    </source>
</evidence>
<evidence type="ECO:0000256" key="4">
    <source>
        <dbReference type="PIRNR" id="PIRNR005690"/>
    </source>
</evidence>
<evidence type="ECO:0000256" key="3">
    <source>
        <dbReference type="ARBA" id="ARBA00023136"/>
    </source>
</evidence>
<dbReference type="AlphaFoldDB" id="A0A4Q0VMC9"/>
<sequence length="502" mass="56030">MFSSQQKENQLSEQIHKELETNVTILKDQFSYPLNSDFSMKELFIRSIQAKATLVYLEGTVDGAEIQNHIIAPLMDQQSEPQHDNGLILLEKTIPIKGISRLSTIEGVAEELIHGNTILLINGYEEAISIPTVGYEHRGIDKPQTETSLKGPLESFVESSGVNRSLIRKQLRSHQLVSETISIGNHNNTKVSMLYMKDIANPELIKNVQERVKQIESADVQNLSLLEQHIEERTYSLVPSVLYTERPDRAAAFLKEGHIVLLMDSSPASLIVPVTFWSFFHTAEDSYQRVIYGSFTRIVRILAIFIALLAPSFYIAITNHHVAMVPTDLVLAIAATRETVPFPAIFELIIMELAFEILREAGLRIPTPMGPTIGIVGALILGQAAVEANIVSPILVIVIAITGLASFAIPDLSLSFMIRISRFFFLAAATAFGFFGLGICLTLGVAYIVSLKSFGVAFLSPMTPHYRSSKDLILRMPIWKQWLRPFNIHPKDQIRKEKPEGR</sequence>
<keyword evidence="7" id="KW-1185">Reference proteome</keyword>
<accession>A0A4Q0VMC9</accession>
<feature type="transmembrane region" description="Helical" evidence="5">
    <location>
        <begin position="424"/>
        <end position="449"/>
    </location>
</feature>
<name>A0A4Q0VMC9_9BACI</name>
<keyword evidence="3 4" id="KW-0472">Membrane</keyword>
<dbReference type="Proteomes" id="UP000290649">
    <property type="component" value="Unassembled WGS sequence"/>
</dbReference>
<feature type="transmembrane region" description="Helical" evidence="5">
    <location>
        <begin position="329"/>
        <end position="351"/>
    </location>
</feature>
<feature type="transmembrane region" description="Helical" evidence="5">
    <location>
        <begin position="363"/>
        <end position="384"/>
    </location>
</feature>
<dbReference type="GO" id="GO:0005886">
    <property type="term" value="C:plasma membrane"/>
    <property type="evidence" value="ECO:0007669"/>
    <property type="project" value="UniProtKB-SubCell"/>
</dbReference>
<dbReference type="OrthoDB" id="9772630at2"/>
<dbReference type="PANTHER" id="PTHR22550">
    <property type="entry name" value="SPORE GERMINATION PROTEIN"/>
    <property type="match status" value="1"/>
</dbReference>
<dbReference type="Pfam" id="PF03323">
    <property type="entry name" value="GerA"/>
    <property type="match status" value="1"/>
</dbReference>
<keyword evidence="5" id="KW-0812">Transmembrane</keyword>
<evidence type="ECO:0000256" key="2">
    <source>
        <dbReference type="ARBA" id="ARBA00005278"/>
    </source>
</evidence>
<evidence type="ECO:0000256" key="1">
    <source>
        <dbReference type="ARBA" id="ARBA00004141"/>
    </source>
</evidence>
<evidence type="ECO:0000313" key="6">
    <source>
        <dbReference type="EMBL" id="RXI96511.1"/>
    </source>
</evidence>
<comment type="caution">
    <text evidence="6">The sequence shown here is derived from an EMBL/GenBank/DDBJ whole genome shotgun (WGS) entry which is preliminary data.</text>
</comment>
<dbReference type="RefSeq" id="WP_129080488.1">
    <property type="nucleotide sequence ID" value="NZ_QOUX01000047.1"/>
</dbReference>
<dbReference type="PIRSF" id="PIRSF005690">
    <property type="entry name" value="GerBA"/>
    <property type="match status" value="1"/>
</dbReference>
<dbReference type="GO" id="GO:0009847">
    <property type="term" value="P:spore germination"/>
    <property type="evidence" value="ECO:0007669"/>
    <property type="project" value="UniProtKB-UniRule"/>
</dbReference>
<keyword evidence="5" id="KW-1133">Transmembrane helix</keyword>
<dbReference type="InterPro" id="IPR050768">
    <property type="entry name" value="UPF0353/GerABKA_families"/>
</dbReference>
<reference evidence="6 7" key="1">
    <citation type="journal article" date="2019" name="Int. J. Syst. Evol. Microbiol.">
        <title>Anaerobacillus alkaliphilus sp. nov., a novel alkaliphilic and moderately halophilic bacterium.</title>
        <authorList>
            <person name="Borsodi A.K."/>
            <person name="Aszalos J.M."/>
            <person name="Bihari P."/>
            <person name="Nagy I."/>
            <person name="Schumann P."/>
            <person name="Sproer C."/>
            <person name="Kovacs A.L."/>
            <person name="Boka K."/>
            <person name="Dobosy P."/>
            <person name="Ovari M."/>
            <person name="Szili-Kovacs T."/>
            <person name="Toth E."/>
        </authorList>
    </citation>
    <scope>NUCLEOTIDE SEQUENCE [LARGE SCALE GENOMIC DNA]</scope>
    <source>
        <strain evidence="6 7">B16-10</strain>
    </source>
</reference>
<dbReference type="EMBL" id="QOUX01000047">
    <property type="protein sequence ID" value="RXI96511.1"/>
    <property type="molecule type" value="Genomic_DNA"/>
</dbReference>
<proteinExistence type="inferred from homology"/>
<evidence type="ECO:0000313" key="7">
    <source>
        <dbReference type="Proteomes" id="UP000290649"/>
    </source>
</evidence>